<proteinExistence type="predicted"/>
<gene>
    <name evidence="2" type="ORF">EEB11_06550</name>
</gene>
<accession>A0ABY2KP07</accession>
<evidence type="ECO:0000313" key="2">
    <source>
        <dbReference type="EMBL" id="TGD44333.1"/>
    </source>
</evidence>
<evidence type="ECO:0000259" key="1">
    <source>
        <dbReference type="PROSITE" id="PS51186"/>
    </source>
</evidence>
<reference evidence="2 3" key="1">
    <citation type="submission" date="2018-11" db="EMBL/GenBank/DDBJ databases">
        <title>Tabrizicola sp. isolated from sediment of alpine lake.</title>
        <authorList>
            <person name="Liu Z."/>
        </authorList>
    </citation>
    <scope>NUCLEOTIDE SEQUENCE [LARGE SCALE GENOMIC DNA]</scope>
    <source>
        <strain evidence="2 3">DRYC-M-16</strain>
    </source>
</reference>
<sequence>MPDVAELASIHAACFTLPRPWSAPEIRALLDSPHVFLLSESDGFLLGRAVAGEAELLTLAVLPTTQGRGLGGRLVQGFLSAAQARAATTAFLEVAAGNDTAIRLYERAGFAQTGHRKGYYTAPDGQRLDALILSRTL</sequence>
<dbReference type="Pfam" id="PF00583">
    <property type="entry name" value="Acetyltransf_1"/>
    <property type="match status" value="1"/>
</dbReference>
<name>A0ABY2KP07_9RHOB</name>
<dbReference type="Proteomes" id="UP000297741">
    <property type="component" value="Unassembled WGS sequence"/>
</dbReference>
<dbReference type="PROSITE" id="PS51186">
    <property type="entry name" value="GNAT"/>
    <property type="match status" value="1"/>
</dbReference>
<dbReference type="SUPFAM" id="SSF55729">
    <property type="entry name" value="Acyl-CoA N-acyltransferases (Nat)"/>
    <property type="match status" value="1"/>
</dbReference>
<keyword evidence="3" id="KW-1185">Reference proteome</keyword>
<dbReference type="InterPro" id="IPR050276">
    <property type="entry name" value="MshD_Acetyltransferase"/>
</dbReference>
<dbReference type="Gene3D" id="3.40.630.30">
    <property type="match status" value="1"/>
</dbReference>
<comment type="caution">
    <text evidence="2">The sequence shown here is derived from an EMBL/GenBank/DDBJ whole genome shotgun (WGS) entry which is preliminary data.</text>
</comment>
<dbReference type="PANTHER" id="PTHR43617:SF20">
    <property type="entry name" value="N-ALPHA-ACETYLTRANSFERASE RIMI"/>
    <property type="match status" value="1"/>
</dbReference>
<dbReference type="PANTHER" id="PTHR43617">
    <property type="entry name" value="L-AMINO ACID N-ACETYLTRANSFERASE"/>
    <property type="match status" value="1"/>
</dbReference>
<organism evidence="2 3">
    <name type="scientific">Pseudotabrizicola sediminis</name>
    <dbReference type="NCBI Taxonomy" id="2486418"/>
    <lineage>
        <taxon>Bacteria</taxon>
        <taxon>Pseudomonadati</taxon>
        <taxon>Pseudomonadota</taxon>
        <taxon>Alphaproteobacteria</taxon>
        <taxon>Rhodobacterales</taxon>
        <taxon>Paracoccaceae</taxon>
        <taxon>Pseudotabrizicola</taxon>
    </lineage>
</organism>
<dbReference type="InterPro" id="IPR016181">
    <property type="entry name" value="Acyl_CoA_acyltransferase"/>
</dbReference>
<dbReference type="RefSeq" id="WP_135429609.1">
    <property type="nucleotide sequence ID" value="NZ_RPEM01000003.1"/>
</dbReference>
<protein>
    <submittedName>
        <fullName evidence="2">GNAT family N-acetyltransferase</fullName>
    </submittedName>
</protein>
<evidence type="ECO:0000313" key="3">
    <source>
        <dbReference type="Proteomes" id="UP000297741"/>
    </source>
</evidence>
<dbReference type="InterPro" id="IPR000182">
    <property type="entry name" value="GNAT_dom"/>
</dbReference>
<feature type="domain" description="N-acetyltransferase" evidence="1">
    <location>
        <begin position="1"/>
        <end position="137"/>
    </location>
</feature>
<dbReference type="EMBL" id="RPEM01000003">
    <property type="protein sequence ID" value="TGD44333.1"/>
    <property type="molecule type" value="Genomic_DNA"/>
</dbReference>